<evidence type="ECO:0000313" key="3">
    <source>
        <dbReference type="Proteomes" id="UP000034589"/>
    </source>
</evidence>
<evidence type="ECO:0000256" key="1">
    <source>
        <dbReference type="SAM" id="Phobius"/>
    </source>
</evidence>
<keyword evidence="1" id="KW-1133">Transmembrane helix</keyword>
<evidence type="ECO:0000313" key="2">
    <source>
        <dbReference type="EMBL" id="KKW06512.1"/>
    </source>
</evidence>
<keyword evidence="1" id="KW-0812">Transmembrane</keyword>
<keyword evidence="1" id="KW-0472">Membrane</keyword>
<dbReference type="EMBL" id="LCPV01000033">
    <property type="protein sequence ID" value="KKW06512.1"/>
    <property type="molecule type" value="Genomic_DNA"/>
</dbReference>
<reference evidence="2 3" key="1">
    <citation type="journal article" date="2015" name="Nature">
        <title>rRNA introns, odd ribosomes, and small enigmatic genomes across a large radiation of phyla.</title>
        <authorList>
            <person name="Brown C.T."/>
            <person name="Hug L.A."/>
            <person name="Thomas B.C."/>
            <person name="Sharon I."/>
            <person name="Castelle C.J."/>
            <person name="Singh A."/>
            <person name="Wilkins M.J."/>
            <person name="Williams K.H."/>
            <person name="Banfield J.F."/>
        </authorList>
    </citation>
    <scope>NUCLEOTIDE SEQUENCE [LARGE SCALE GENOMIC DNA]</scope>
</reference>
<proteinExistence type="predicted"/>
<comment type="caution">
    <text evidence="2">The sequence shown here is derived from an EMBL/GenBank/DDBJ whole genome shotgun (WGS) entry which is preliminary data.</text>
</comment>
<accession>A0A0G1XV86</accession>
<gene>
    <name evidence="2" type="ORF">UY39_C0033G0004</name>
</gene>
<dbReference type="AlphaFoldDB" id="A0A0G1XV86"/>
<feature type="transmembrane region" description="Helical" evidence="1">
    <location>
        <begin position="6"/>
        <end position="26"/>
    </location>
</feature>
<name>A0A0G1XV86_9BACT</name>
<protein>
    <submittedName>
        <fullName evidence="2">Uncharacterized protein</fullName>
    </submittedName>
</protein>
<organism evidence="2 3">
    <name type="scientific">Candidatus Kaiserbacteria bacterium GW2011_GWC2_49_12</name>
    <dbReference type="NCBI Taxonomy" id="1618675"/>
    <lineage>
        <taxon>Bacteria</taxon>
        <taxon>Candidatus Kaiseribacteriota</taxon>
    </lineage>
</organism>
<dbReference type="Proteomes" id="UP000034589">
    <property type="component" value="Unassembled WGS sequence"/>
</dbReference>
<feature type="transmembrane region" description="Helical" evidence="1">
    <location>
        <begin position="33"/>
        <end position="51"/>
    </location>
</feature>
<sequence>METFFFFYCTAILLGSFVIGLGVAFGGPRLCDMLTTLLNVLMVGTVVAFFLFPSTEVYAYFITAWTGLWLGGSADG</sequence>